<keyword evidence="1" id="KW-0812">Transmembrane</keyword>
<protein>
    <recommendedName>
        <fullName evidence="4">WYL domain-containing protein</fullName>
    </recommendedName>
</protein>
<keyword evidence="1" id="KW-0472">Membrane</keyword>
<feature type="transmembrane region" description="Helical" evidence="1">
    <location>
        <begin position="12"/>
        <end position="33"/>
    </location>
</feature>
<organism evidence="2 3">
    <name type="scientific">Streptomyces broussonetiae</name>
    <dbReference type="NCBI Taxonomy" id="2686304"/>
    <lineage>
        <taxon>Bacteria</taxon>
        <taxon>Bacillati</taxon>
        <taxon>Actinomycetota</taxon>
        <taxon>Actinomycetes</taxon>
        <taxon>Kitasatosporales</taxon>
        <taxon>Streptomycetaceae</taxon>
        <taxon>Streptomyces</taxon>
    </lineage>
</organism>
<dbReference type="RefSeq" id="WP_376735369.1">
    <property type="nucleotide sequence ID" value="NZ_JAYMRP010000035.1"/>
</dbReference>
<keyword evidence="3" id="KW-1185">Reference proteome</keyword>
<proteinExistence type="predicted"/>
<comment type="caution">
    <text evidence="2">The sequence shown here is derived from an EMBL/GenBank/DDBJ whole genome shotgun (WGS) entry which is preliminary data.</text>
</comment>
<dbReference type="EMBL" id="JAYMRP010000035">
    <property type="protein sequence ID" value="MFB8776854.1"/>
    <property type="molecule type" value="Genomic_DNA"/>
</dbReference>
<dbReference type="Proteomes" id="UP001585080">
    <property type="component" value="Unassembled WGS sequence"/>
</dbReference>
<evidence type="ECO:0000256" key="1">
    <source>
        <dbReference type="SAM" id="Phobius"/>
    </source>
</evidence>
<reference evidence="2 3" key="1">
    <citation type="submission" date="2024-01" db="EMBL/GenBank/DDBJ databases">
        <title>Genome mining of biosynthetic gene clusters to explore secondary metabolites of Streptomyces sp.</title>
        <authorList>
            <person name="Baig A."/>
            <person name="Ajitkumar Shintre N."/>
            <person name="Kumar H."/>
            <person name="Anbarasu A."/>
            <person name="Ramaiah S."/>
        </authorList>
    </citation>
    <scope>NUCLEOTIDE SEQUENCE [LARGE SCALE GENOMIC DNA]</scope>
    <source>
        <strain evidence="2 3">A57</strain>
    </source>
</reference>
<evidence type="ECO:0008006" key="4">
    <source>
        <dbReference type="Google" id="ProtNLM"/>
    </source>
</evidence>
<evidence type="ECO:0000313" key="3">
    <source>
        <dbReference type="Proteomes" id="UP001585080"/>
    </source>
</evidence>
<name>A0ABV5EJ34_9ACTN</name>
<gene>
    <name evidence="2" type="ORF">VSS16_29655</name>
</gene>
<keyword evidence="1" id="KW-1133">Transmembrane helix</keyword>
<evidence type="ECO:0000313" key="2">
    <source>
        <dbReference type="EMBL" id="MFB8776854.1"/>
    </source>
</evidence>
<feature type="transmembrane region" description="Helical" evidence="1">
    <location>
        <begin position="39"/>
        <end position="65"/>
    </location>
</feature>
<accession>A0ABV5EJ34</accession>
<sequence>MSNLLDQLYKTKLQLIAVLAVVGGIGLLILAHWSTSDAALGWLAAVPLSEIGSTLFGTGLLAVFFEYVDRKHGDERTDQRIRKAVRKEAPVIRDAVLDSFAFEPEALKGIASEETLDRIATNALALRLGDEALAHDVYTDVRNQVIRAPERWRDMNISVELTPWESGPATGHGSMFVATLRWEYRATPASSTMRFACVSDPAEYRDLLRDQATASAWYFDQSAPVDAASREAFELVELTVNGKARTIRRTERQGAQLYTASLGASTVNGESVTIAYTYRVLVQRHGHVLYLDLPRPTKGLRVRFDYGNAGIRRLNTLDFIASAEAAQVAETPSSVPARSVDISFDGWIFPRSGVAFVWVLDQEIASSKRNKDSR</sequence>